<feature type="compositionally biased region" description="Basic and acidic residues" evidence="4">
    <location>
        <begin position="296"/>
        <end position="306"/>
    </location>
</feature>
<organism evidence="6 7">
    <name type="scientific">Dioszegia hungarica</name>
    <dbReference type="NCBI Taxonomy" id="4972"/>
    <lineage>
        <taxon>Eukaryota</taxon>
        <taxon>Fungi</taxon>
        <taxon>Dikarya</taxon>
        <taxon>Basidiomycota</taxon>
        <taxon>Agaricomycotina</taxon>
        <taxon>Tremellomycetes</taxon>
        <taxon>Tremellales</taxon>
        <taxon>Bulleribasidiaceae</taxon>
        <taxon>Dioszegia</taxon>
    </lineage>
</organism>
<feature type="compositionally biased region" description="Low complexity" evidence="4">
    <location>
        <begin position="1"/>
        <end position="32"/>
    </location>
</feature>
<dbReference type="InterPro" id="IPR036869">
    <property type="entry name" value="J_dom_sf"/>
</dbReference>
<dbReference type="InterPro" id="IPR058871">
    <property type="entry name" value="Zuotin_N"/>
</dbReference>
<dbReference type="InterPro" id="IPR018253">
    <property type="entry name" value="DnaJ_domain_CS"/>
</dbReference>
<dbReference type="GeneID" id="77727399"/>
<evidence type="ECO:0000313" key="7">
    <source>
        <dbReference type="Proteomes" id="UP001164286"/>
    </source>
</evidence>
<gene>
    <name evidence="6" type="ORF">MKK02DRAFT_31033</name>
</gene>
<dbReference type="PANTHER" id="PTHR43999">
    <property type="entry name" value="DNAJ HOMOLOG SUBFAMILY C MEMBER 2"/>
    <property type="match status" value="1"/>
</dbReference>
<dbReference type="CDD" id="cd06257">
    <property type="entry name" value="DnaJ"/>
    <property type="match status" value="1"/>
</dbReference>
<dbReference type="Gene3D" id="1.10.287.110">
    <property type="entry name" value="DnaJ domain"/>
    <property type="match status" value="1"/>
</dbReference>
<evidence type="ECO:0000256" key="3">
    <source>
        <dbReference type="ARBA" id="ARBA00023186"/>
    </source>
</evidence>
<feature type="region of interest" description="Disordered" evidence="4">
    <location>
        <begin position="65"/>
        <end position="99"/>
    </location>
</feature>
<dbReference type="InterPro" id="IPR042569">
    <property type="entry name" value="RAC_head_sf"/>
</dbReference>
<keyword evidence="2" id="KW-0963">Cytoplasm</keyword>
<dbReference type="InterPro" id="IPR054076">
    <property type="entry name" value="ZUO1-like_ZHD"/>
</dbReference>
<dbReference type="PROSITE" id="PS50076">
    <property type="entry name" value="DNAJ_2"/>
    <property type="match status" value="1"/>
</dbReference>
<feature type="region of interest" description="Disordered" evidence="4">
    <location>
        <begin position="1"/>
        <end position="40"/>
    </location>
</feature>
<dbReference type="EMBL" id="JAKWFO010000002">
    <property type="protein sequence ID" value="KAI9638706.1"/>
    <property type="molecule type" value="Genomic_DNA"/>
</dbReference>
<evidence type="ECO:0000256" key="4">
    <source>
        <dbReference type="SAM" id="MobiDB-lite"/>
    </source>
</evidence>
<sequence>MATLTTLPLTLPALPSGYSAPSSSGLSKPSSAHTYPAGPSFLSSARRQLLQRSFAEDDKLVLAQRKKEAEEASKVGGEEQYPGLGEEEEDKATLAQDPKEWKKQDHYAVLGLGNLRYKATDDHIKVAHRRKVLRHHPDKKAASGSNDDGFFKCIQKAHETLTNPERRRQFDSVDEAIEDSVPNPASIPAGKYCATLAPVFAREARFSKVQPVPGFGGEDASKKEVEGFYDFWYNFDSWRSFEWHDKEVDEDSTNRDNKRFTEKKNKSERTRRKKEDNTRLRELVDSVLANDPRIKRIKAEEKAARDAKKKGGAAAAKGPSAADKKAEEDKKAKEEAAKKAAATPELSKAEKEAQKKAKEAARKNLKKWKKSIQAVIAASNYFLPAITAPSAAQIDAHLTELDTLCDLLEPEEVKDLKEKVEAAGPGEGAKTELKARVVGLGQKADGKFVEFTKDPLGA</sequence>
<dbReference type="PANTHER" id="PTHR43999:SF1">
    <property type="entry name" value="DNAJ HOMOLOG SUBFAMILY C MEMBER 2"/>
    <property type="match status" value="1"/>
</dbReference>
<evidence type="ECO:0000256" key="2">
    <source>
        <dbReference type="ARBA" id="ARBA00022490"/>
    </source>
</evidence>
<dbReference type="SUPFAM" id="SSF46565">
    <property type="entry name" value="Chaperone J-domain"/>
    <property type="match status" value="1"/>
</dbReference>
<feature type="domain" description="J" evidence="5">
    <location>
        <begin position="105"/>
        <end position="174"/>
    </location>
</feature>
<feature type="region of interest" description="Disordered" evidence="4">
    <location>
        <begin position="246"/>
        <end position="278"/>
    </location>
</feature>
<name>A0AA38HDX4_9TREE</name>
<dbReference type="Pfam" id="PF26185">
    <property type="entry name" value="Zuotin_N"/>
    <property type="match status" value="1"/>
</dbReference>
<evidence type="ECO:0000259" key="5">
    <source>
        <dbReference type="PROSITE" id="PS50076"/>
    </source>
</evidence>
<comment type="subcellular location">
    <subcellularLocation>
        <location evidence="1">Cytoplasm</location>
    </subcellularLocation>
</comment>
<dbReference type="GO" id="GO:0051083">
    <property type="term" value="P:'de novo' cotranslational protein folding"/>
    <property type="evidence" value="ECO:0007669"/>
    <property type="project" value="InterPro"/>
</dbReference>
<dbReference type="GO" id="GO:0030544">
    <property type="term" value="F:Hsp70 protein binding"/>
    <property type="evidence" value="ECO:0007669"/>
    <property type="project" value="InterPro"/>
</dbReference>
<dbReference type="GO" id="GO:0006450">
    <property type="term" value="P:regulation of translational fidelity"/>
    <property type="evidence" value="ECO:0007669"/>
    <property type="project" value="InterPro"/>
</dbReference>
<dbReference type="Gene3D" id="1.10.8.840">
    <property type="entry name" value="Ribosome-associated complex head domain"/>
    <property type="match status" value="1"/>
</dbReference>
<evidence type="ECO:0000313" key="6">
    <source>
        <dbReference type="EMBL" id="KAI9638706.1"/>
    </source>
</evidence>
<keyword evidence="3" id="KW-0143">Chaperone</keyword>
<evidence type="ECO:0000256" key="1">
    <source>
        <dbReference type="ARBA" id="ARBA00004496"/>
    </source>
</evidence>
<feature type="region of interest" description="Disordered" evidence="4">
    <location>
        <begin position="296"/>
        <end position="364"/>
    </location>
</feature>
<accession>A0AA38HDX4</accession>
<feature type="compositionally biased region" description="Basic and acidic residues" evidence="4">
    <location>
        <begin position="322"/>
        <end position="338"/>
    </location>
</feature>
<dbReference type="Pfam" id="PF21884">
    <property type="entry name" value="ZUO1-like_ZHD"/>
    <property type="match status" value="1"/>
</dbReference>
<dbReference type="RefSeq" id="XP_052948483.1">
    <property type="nucleotide sequence ID" value="XM_053088194.1"/>
</dbReference>
<proteinExistence type="predicted"/>
<dbReference type="Pfam" id="PF16717">
    <property type="entry name" value="RAC_head"/>
    <property type="match status" value="1"/>
</dbReference>
<dbReference type="PROSITE" id="PS00636">
    <property type="entry name" value="DNAJ_1"/>
    <property type="match status" value="1"/>
</dbReference>
<dbReference type="GO" id="GO:0005829">
    <property type="term" value="C:cytosol"/>
    <property type="evidence" value="ECO:0007669"/>
    <property type="project" value="TreeGrafter"/>
</dbReference>
<dbReference type="Proteomes" id="UP001164286">
    <property type="component" value="Unassembled WGS sequence"/>
</dbReference>
<dbReference type="InterPro" id="IPR032003">
    <property type="entry name" value="RAC_head"/>
</dbReference>
<keyword evidence="7" id="KW-1185">Reference proteome</keyword>
<dbReference type="AlphaFoldDB" id="A0AA38HDX4"/>
<protein>
    <submittedName>
        <fullName evidence="6">Zuotin</fullName>
    </submittedName>
</protein>
<dbReference type="GO" id="GO:0043022">
    <property type="term" value="F:ribosome binding"/>
    <property type="evidence" value="ECO:0007669"/>
    <property type="project" value="InterPro"/>
</dbReference>
<dbReference type="SMART" id="SM00271">
    <property type="entry name" value="DnaJ"/>
    <property type="match status" value="1"/>
</dbReference>
<feature type="compositionally biased region" description="Low complexity" evidence="4">
    <location>
        <begin position="312"/>
        <end position="321"/>
    </location>
</feature>
<dbReference type="Pfam" id="PF00226">
    <property type="entry name" value="DnaJ"/>
    <property type="match status" value="1"/>
</dbReference>
<feature type="compositionally biased region" description="Basic and acidic residues" evidence="4">
    <location>
        <begin position="65"/>
        <end position="77"/>
    </location>
</feature>
<dbReference type="InterPro" id="IPR044634">
    <property type="entry name" value="Zuotin/DnaJC2"/>
</dbReference>
<reference evidence="6" key="1">
    <citation type="journal article" date="2022" name="G3 (Bethesda)">
        <title>High quality genome of the basidiomycete yeast Dioszegia hungarica PDD-24b-2 isolated from cloud water.</title>
        <authorList>
            <person name="Jarrige D."/>
            <person name="Haridas S."/>
            <person name="Bleykasten-Grosshans C."/>
            <person name="Joly M."/>
            <person name="Nadalig T."/>
            <person name="Sancelme M."/>
            <person name="Vuilleumier S."/>
            <person name="Grigoriev I.V."/>
            <person name="Amato P."/>
            <person name="Bringel F."/>
        </authorList>
    </citation>
    <scope>NUCLEOTIDE SEQUENCE</scope>
    <source>
        <strain evidence="6">PDD-24b-2</strain>
    </source>
</reference>
<comment type="caution">
    <text evidence="6">The sequence shown here is derived from an EMBL/GenBank/DDBJ whole genome shotgun (WGS) entry which is preliminary data.</text>
</comment>
<dbReference type="InterPro" id="IPR001623">
    <property type="entry name" value="DnaJ_domain"/>
</dbReference>
<feature type="compositionally biased region" description="Basic and acidic residues" evidence="4">
    <location>
        <begin position="347"/>
        <end position="362"/>
    </location>
</feature>